<proteinExistence type="predicted"/>
<accession>A0A8S5SAA1</accession>
<reference evidence="1" key="1">
    <citation type="journal article" date="2021" name="Proc. Natl. Acad. Sci. U.S.A.">
        <title>A Catalog of Tens of Thousands of Viruses from Human Metagenomes Reveals Hidden Associations with Chronic Diseases.</title>
        <authorList>
            <person name="Tisza M.J."/>
            <person name="Buck C.B."/>
        </authorList>
    </citation>
    <scope>NUCLEOTIDE SEQUENCE</scope>
    <source>
        <strain evidence="1">CtJjf17</strain>
    </source>
</reference>
<organism evidence="1">
    <name type="scientific">Siphoviridae sp. ctJjf17</name>
    <dbReference type="NCBI Taxonomy" id="2827839"/>
    <lineage>
        <taxon>Viruses</taxon>
        <taxon>Duplodnaviria</taxon>
        <taxon>Heunggongvirae</taxon>
        <taxon>Uroviricota</taxon>
        <taxon>Caudoviricetes</taxon>
    </lineage>
</organism>
<protein>
    <submittedName>
        <fullName evidence="1">Uncharacterized protein</fullName>
    </submittedName>
</protein>
<sequence>MLTRKSFIKRVEDLGYSIIEENEEIRINKKNVTYAIVGDEEQYSTTFKNTPSNLKSLVREYEDTRIDKRSGYYVIPLKNLTLGGQKYITFNRVTEQFGVSTMLPLTEDVRIIFTKEEIESEFFKERLENYIEFVEEY</sequence>
<name>A0A8S5SAA1_9CAUD</name>
<evidence type="ECO:0000313" key="1">
    <source>
        <dbReference type="EMBL" id="DAF47862.1"/>
    </source>
</evidence>
<dbReference type="EMBL" id="BK032560">
    <property type="protein sequence ID" value="DAF47862.1"/>
    <property type="molecule type" value="Genomic_DNA"/>
</dbReference>